<sequence>MKTYARIFNSTVVELFSTDGNMAEMFHPDLLWIDITEITPAPQIDWTANFGTLGWVFDVPEELAPDSTLKTLAKKWLAGIGRQP</sequence>
<proteinExistence type="predicted"/>
<dbReference type="Proteomes" id="UP000030564">
    <property type="component" value="Unassembled WGS sequence"/>
</dbReference>
<name>A0A0A6DJ00_9PSED</name>
<accession>A0A0A6DJ00</accession>
<evidence type="ECO:0000313" key="2">
    <source>
        <dbReference type="Proteomes" id="UP000030564"/>
    </source>
</evidence>
<dbReference type="AlphaFoldDB" id="A0A0A6DJ00"/>
<evidence type="ECO:0000313" key="1">
    <source>
        <dbReference type="EMBL" id="KHA75160.1"/>
    </source>
</evidence>
<comment type="caution">
    <text evidence="1">The sequence shown here is derived from an EMBL/GenBank/DDBJ whole genome shotgun (WGS) entry which is preliminary data.</text>
</comment>
<dbReference type="PATRIC" id="fig|587753.9.peg.503"/>
<gene>
    <name evidence="1" type="ORF">NZ35_02465</name>
</gene>
<dbReference type="OrthoDB" id="8596093at2"/>
<dbReference type="EMBL" id="JSFK01000001">
    <property type="protein sequence ID" value="KHA75160.1"/>
    <property type="molecule type" value="Genomic_DNA"/>
</dbReference>
<protein>
    <submittedName>
        <fullName evidence="1">Uncharacterized protein</fullName>
    </submittedName>
</protein>
<reference evidence="1 2" key="1">
    <citation type="submission" date="2014-10" db="EMBL/GenBank/DDBJ databases">
        <title>Draft genome sequence of Pseudomonas chlororaphis EA105.</title>
        <authorList>
            <person name="McCully L.M."/>
            <person name="Bitzer A.S."/>
            <person name="Spence C."/>
            <person name="Bais H."/>
            <person name="Silby M.W."/>
        </authorList>
    </citation>
    <scope>NUCLEOTIDE SEQUENCE [LARGE SCALE GENOMIC DNA]</scope>
    <source>
        <strain evidence="1 2">EA105</strain>
    </source>
</reference>
<organism evidence="1 2">
    <name type="scientific">Pseudomonas chlororaphis</name>
    <dbReference type="NCBI Taxonomy" id="587753"/>
    <lineage>
        <taxon>Bacteria</taxon>
        <taxon>Pseudomonadati</taxon>
        <taxon>Pseudomonadota</taxon>
        <taxon>Gammaproteobacteria</taxon>
        <taxon>Pseudomonadales</taxon>
        <taxon>Pseudomonadaceae</taxon>
        <taxon>Pseudomonas</taxon>
    </lineage>
</organism>